<dbReference type="InterPro" id="IPR029063">
    <property type="entry name" value="SAM-dependent_MTases_sf"/>
</dbReference>
<evidence type="ECO:0000256" key="3">
    <source>
        <dbReference type="ARBA" id="ARBA00022691"/>
    </source>
</evidence>
<sequence>MAQSSQDDMKKTAAEVKKASFIDYVPPEVESGRQLVQQYAKFAPDEADAHLFNIRERAWDVFPYGAIGRFWFLNLSPALDDQRFQSVVARLQHPESNEAFLEVGCLLGTLIRYLAWHGIPTRRLYGIDLQPGFLDIGYDLFRDKDTSQATYVAADMLKDAPSAVRLHGKIDIIYAANFFHLFERDDQIKAAKQMIKLLNLDNPDVLIFGKNQGVSGKGDEWKKYILDADAWRDLWAQVGAETGTQWATELELVVNHQWIIATFAVRRA</sequence>
<dbReference type="OrthoDB" id="2094832at2759"/>
<evidence type="ECO:0000256" key="1">
    <source>
        <dbReference type="ARBA" id="ARBA00005179"/>
    </source>
</evidence>
<evidence type="ECO:0000313" key="6">
    <source>
        <dbReference type="EMBL" id="CEJ90621.1"/>
    </source>
</evidence>
<dbReference type="SUPFAM" id="SSF53335">
    <property type="entry name" value="S-adenosyl-L-methionine-dependent methyltransferases"/>
    <property type="match status" value="1"/>
</dbReference>
<accession>A0A0A1T0G4</accession>
<dbReference type="PANTHER" id="PTHR35897">
    <property type="entry name" value="METHYLTRANSFERASE AUSD"/>
    <property type="match status" value="1"/>
</dbReference>
<evidence type="ECO:0000256" key="2">
    <source>
        <dbReference type="ARBA" id="ARBA00022679"/>
    </source>
</evidence>
<proteinExistence type="inferred from homology"/>
<dbReference type="InterPro" id="IPR041698">
    <property type="entry name" value="Methyltransf_25"/>
</dbReference>
<keyword evidence="2" id="KW-0808">Transferase</keyword>
<dbReference type="EMBL" id="CDHN01000003">
    <property type="protein sequence ID" value="CEJ90621.1"/>
    <property type="molecule type" value="Genomic_DNA"/>
</dbReference>
<feature type="domain" description="Methyltransferase" evidence="5">
    <location>
        <begin position="101"/>
        <end position="199"/>
    </location>
</feature>
<dbReference type="Pfam" id="PF13649">
    <property type="entry name" value="Methyltransf_25"/>
    <property type="match status" value="1"/>
</dbReference>
<comment type="pathway">
    <text evidence="1">Secondary metabolite biosynthesis.</text>
</comment>
<keyword evidence="7" id="KW-1185">Reference proteome</keyword>
<organism evidence="6 7">
    <name type="scientific">[Torrubiella] hemipterigena</name>
    <dbReference type="NCBI Taxonomy" id="1531966"/>
    <lineage>
        <taxon>Eukaryota</taxon>
        <taxon>Fungi</taxon>
        <taxon>Dikarya</taxon>
        <taxon>Ascomycota</taxon>
        <taxon>Pezizomycotina</taxon>
        <taxon>Sordariomycetes</taxon>
        <taxon>Hypocreomycetidae</taxon>
        <taxon>Hypocreales</taxon>
        <taxon>Clavicipitaceae</taxon>
        <taxon>Clavicipitaceae incertae sedis</taxon>
        <taxon>'Torrubiella' clade</taxon>
    </lineage>
</organism>
<reference evidence="6 7" key="1">
    <citation type="journal article" date="2015" name="Genome Announc.">
        <title>Draft Genome Sequence and Gene Annotation of the Entomopathogenic Fungus Verticillium hemipterigenum.</title>
        <authorList>
            <person name="Horn F."/>
            <person name="Habel A."/>
            <person name="Scharf D.H."/>
            <person name="Dworschak J."/>
            <person name="Brakhage A.A."/>
            <person name="Guthke R."/>
            <person name="Hertweck C."/>
            <person name="Linde J."/>
        </authorList>
    </citation>
    <scope>NUCLEOTIDE SEQUENCE [LARGE SCALE GENOMIC DNA]</scope>
</reference>
<dbReference type="STRING" id="1531966.A0A0A1T0G4"/>
<keyword evidence="3" id="KW-0949">S-adenosyl-L-methionine</keyword>
<name>A0A0A1T0G4_9HYPO</name>
<protein>
    <recommendedName>
        <fullName evidence="5">Methyltransferase domain-containing protein</fullName>
    </recommendedName>
</protein>
<dbReference type="GO" id="GO:0016740">
    <property type="term" value="F:transferase activity"/>
    <property type="evidence" value="ECO:0007669"/>
    <property type="project" value="UniProtKB-KW"/>
</dbReference>
<dbReference type="InterPro" id="IPR051654">
    <property type="entry name" value="Meroterpenoid_MTases"/>
</dbReference>
<dbReference type="PANTHER" id="PTHR35897:SF1">
    <property type="entry name" value="METHYLTRANSFERASE AUSD"/>
    <property type="match status" value="1"/>
</dbReference>
<dbReference type="HOGENOM" id="CLU_051542_0_1_1"/>
<dbReference type="Proteomes" id="UP000039046">
    <property type="component" value="Unassembled WGS sequence"/>
</dbReference>
<evidence type="ECO:0000313" key="7">
    <source>
        <dbReference type="Proteomes" id="UP000039046"/>
    </source>
</evidence>
<gene>
    <name evidence="6" type="ORF">VHEMI06389</name>
</gene>
<comment type="similarity">
    <text evidence="4">Belongs to the class I-like SAM-binding methyltransferase superfamily.</text>
</comment>
<evidence type="ECO:0000256" key="4">
    <source>
        <dbReference type="ARBA" id="ARBA00038314"/>
    </source>
</evidence>
<dbReference type="AlphaFoldDB" id="A0A0A1T0G4"/>
<dbReference type="Gene3D" id="3.40.50.150">
    <property type="entry name" value="Vaccinia Virus protein VP39"/>
    <property type="match status" value="1"/>
</dbReference>
<evidence type="ECO:0000259" key="5">
    <source>
        <dbReference type="Pfam" id="PF13649"/>
    </source>
</evidence>